<comment type="subcellular location">
    <subcellularLocation>
        <location evidence="7">Endomembrane system</location>
        <topology evidence="7">Single-pass membrane protein</topology>
    </subcellularLocation>
    <subcellularLocation>
        <location evidence="1 8">Membrane</location>
        <topology evidence="1 8">Single-pass type II membrane protein</topology>
    </subcellularLocation>
</comment>
<keyword evidence="5 8" id="KW-0735">Signal-anchor</keyword>
<dbReference type="GO" id="GO:0005768">
    <property type="term" value="C:endosome"/>
    <property type="evidence" value="ECO:0007669"/>
    <property type="project" value="TreeGrafter"/>
</dbReference>
<dbReference type="InterPro" id="IPR029063">
    <property type="entry name" value="SAM-dependent_MTases_sf"/>
</dbReference>
<name>A0A6A3CE92_HIBSY</name>
<evidence type="ECO:0000313" key="10">
    <source>
        <dbReference type="Proteomes" id="UP000436088"/>
    </source>
</evidence>
<dbReference type="GO" id="GO:0008168">
    <property type="term" value="F:methyltransferase activity"/>
    <property type="evidence" value="ECO:0007669"/>
    <property type="project" value="UniProtKB-UniRule"/>
</dbReference>
<dbReference type="EMBL" id="VEPZ02000322">
    <property type="protein sequence ID" value="KAE8726924.1"/>
    <property type="molecule type" value="Genomic_DNA"/>
</dbReference>
<dbReference type="Proteomes" id="UP000436088">
    <property type="component" value="Unassembled WGS sequence"/>
</dbReference>
<reference evidence="9" key="1">
    <citation type="submission" date="2019-09" db="EMBL/GenBank/DDBJ databases">
        <title>Draft genome information of white flower Hibiscus syriacus.</title>
        <authorList>
            <person name="Kim Y.-M."/>
        </authorList>
    </citation>
    <scope>NUCLEOTIDE SEQUENCE [LARGE SCALE GENOMIC DNA]</scope>
    <source>
        <strain evidence="9">YM2019G1</strain>
    </source>
</reference>
<keyword evidence="6 8" id="KW-0325">Glycoprotein</keyword>
<dbReference type="AlphaFoldDB" id="A0A6A3CE92"/>
<sequence length="319" mass="36786">MISAISTKQLPYPSNSFEMVHCSRCRIDWHENGGILLKEVSRPLRPKGYFVYSVPPAYRKDKDYPHNSELKLIDICDAVDETKPSWETPLMNCIRLADSTTQKLSPRPERLSVYPENLSRIRGILLIYLRHCDMVFDPTYLFWQDQVHYYRKLMNVSKNDIRNVMDMNAFCGGFAAALNEYPVWVMNVVPSSMQNTLSAIYDRGLIGAFHDWCEPFSTYTRTYDLLHANHIFSQYKNNGEGCLLEDIVLEMDRVLRHQGFAIIRDDSITSRIQDLAPKFFLGGRITYSGKQGEAKRGSTNLQKKVLGNSLRHVPTKNKC</sequence>
<dbReference type="GO" id="GO:0032259">
    <property type="term" value="P:methylation"/>
    <property type="evidence" value="ECO:0007669"/>
    <property type="project" value="UniProtKB-KW"/>
</dbReference>
<evidence type="ECO:0000256" key="7">
    <source>
        <dbReference type="ARBA" id="ARBA00037847"/>
    </source>
</evidence>
<protein>
    <recommendedName>
        <fullName evidence="8">Methyltransferase</fullName>
        <ecNumber evidence="8">2.1.1.-</ecNumber>
    </recommendedName>
</protein>
<dbReference type="Pfam" id="PF03141">
    <property type="entry name" value="Methyltransf_29"/>
    <property type="match status" value="2"/>
</dbReference>
<evidence type="ECO:0000256" key="4">
    <source>
        <dbReference type="ARBA" id="ARBA00022679"/>
    </source>
</evidence>
<evidence type="ECO:0000256" key="2">
    <source>
        <dbReference type="ARBA" id="ARBA00008361"/>
    </source>
</evidence>
<comment type="similarity">
    <text evidence="2 8">Belongs to the methyltransferase superfamily.</text>
</comment>
<evidence type="ECO:0000256" key="1">
    <source>
        <dbReference type="ARBA" id="ARBA00004606"/>
    </source>
</evidence>
<dbReference type="EC" id="2.1.1.-" evidence="8"/>
<keyword evidence="10" id="KW-1185">Reference proteome</keyword>
<evidence type="ECO:0000256" key="3">
    <source>
        <dbReference type="ARBA" id="ARBA00022603"/>
    </source>
</evidence>
<accession>A0A6A3CE92</accession>
<dbReference type="Gene3D" id="3.40.50.150">
    <property type="entry name" value="Vaccinia Virus protein VP39"/>
    <property type="match status" value="1"/>
</dbReference>
<dbReference type="GO" id="GO:0005802">
    <property type="term" value="C:trans-Golgi network"/>
    <property type="evidence" value="ECO:0007669"/>
    <property type="project" value="TreeGrafter"/>
</dbReference>
<dbReference type="SUPFAM" id="SSF53335">
    <property type="entry name" value="S-adenosyl-L-methionine-dependent methyltransferases"/>
    <property type="match status" value="2"/>
</dbReference>
<organism evidence="9 10">
    <name type="scientific">Hibiscus syriacus</name>
    <name type="common">Rose of Sharon</name>
    <dbReference type="NCBI Taxonomy" id="106335"/>
    <lineage>
        <taxon>Eukaryota</taxon>
        <taxon>Viridiplantae</taxon>
        <taxon>Streptophyta</taxon>
        <taxon>Embryophyta</taxon>
        <taxon>Tracheophyta</taxon>
        <taxon>Spermatophyta</taxon>
        <taxon>Magnoliopsida</taxon>
        <taxon>eudicotyledons</taxon>
        <taxon>Gunneridae</taxon>
        <taxon>Pentapetalae</taxon>
        <taxon>rosids</taxon>
        <taxon>malvids</taxon>
        <taxon>Malvales</taxon>
        <taxon>Malvaceae</taxon>
        <taxon>Malvoideae</taxon>
        <taxon>Hibiscus</taxon>
    </lineage>
</organism>
<gene>
    <name evidence="9" type="ORF">F3Y22_tig00005939pilonHSYRG00062</name>
</gene>
<evidence type="ECO:0000313" key="9">
    <source>
        <dbReference type="EMBL" id="KAE8726924.1"/>
    </source>
</evidence>
<keyword evidence="5 8" id="KW-0812">Transmembrane</keyword>
<dbReference type="InterPro" id="IPR004159">
    <property type="entry name" value="Put_SAM_MeTrfase"/>
</dbReference>
<keyword evidence="4 8" id="KW-0808">Transferase</keyword>
<comment type="caution">
    <text evidence="9">The sequence shown here is derived from an EMBL/GenBank/DDBJ whole genome shotgun (WGS) entry which is preliminary data.</text>
</comment>
<dbReference type="PANTHER" id="PTHR10108:SF37">
    <property type="entry name" value="METHYLTRANSFERASE PMT6-RELATED"/>
    <property type="match status" value="1"/>
</dbReference>
<dbReference type="GO" id="GO:0016020">
    <property type="term" value="C:membrane"/>
    <property type="evidence" value="ECO:0007669"/>
    <property type="project" value="UniProtKB-SubCell"/>
</dbReference>
<proteinExistence type="inferred from homology"/>
<evidence type="ECO:0000256" key="6">
    <source>
        <dbReference type="ARBA" id="ARBA00023180"/>
    </source>
</evidence>
<keyword evidence="3 8" id="KW-0489">Methyltransferase</keyword>
<dbReference type="PANTHER" id="PTHR10108">
    <property type="entry name" value="SAM-DEPENDENT METHYLTRANSFERASE"/>
    <property type="match status" value="1"/>
</dbReference>
<evidence type="ECO:0000256" key="8">
    <source>
        <dbReference type="RuleBase" id="RU366043"/>
    </source>
</evidence>
<evidence type="ECO:0000256" key="5">
    <source>
        <dbReference type="ARBA" id="ARBA00022968"/>
    </source>
</evidence>